<evidence type="ECO:0000256" key="1">
    <source>
        <dbReference type="ARBA" id="ARBA00022729"/>
    </source>
</evidence>
<protein>
    <submittedName>
        <fullName evidence="3">ABC transporter substrate-binding protein</fullName>
    </submittedName>
</protein>
<dbReference type="AlphaFoldDB" id="A0A9D2H8B9"/>
<evidence type="ECO:0000256" key="2">
    <source>
        <dbReference type="SAM" id="SignalP"/>
    </source>
</evidence>
<proteinExistence type="predicted"/>
<keyword evidence="1 2" id="KW-0732">Signal</keyword>
<organism evidence="3 4">
    <name type="scientific">Candidatus Microbacterium stercoravium</name>
    <dbReference type="NCBI Taxonomy" id="2838697"/>
    <lineage>
        <taxon>Bacteria</taxon>
        <taxon>Bacillati</taxon>
        <taxon>Actinomycetota</taxon>
        <taxon>Actinomycetes</taxon>
        <taxon>Micrococcales</taxon>
        <taxon>Microbacteriaceae</taxon>
        <taxon>Microbacterium</taxon>
    </lineage>
</organism>
<dbReference type="PANTHER" id="PTHR30006:SF2">
    <property type="entry name" value="ABC TRANSPORTER SUBSTRATE-BINDING PROTEIN"/>
    <property type="match status" value="1"/>
</dbReference>
<dbReference type="PROSITE" id="PS51257">
    <property type="entry name" value="PROKAR_LIPOPROTEIN"/>
    <property type="match status" value="1"/>
</dbReference>
<dbReference type="Proteomes" id="UP000824220">
    <property type="component" value="Unassembled WGS sequence"/>
</dbReference>
<gene>
    <name evidence="3" type="ORF">H9800_11090</name>
</gene>
<dbReference type="Gene3D" id="3.40.190.10">
    <property type="entry name" value="Periplasmic binding protein-like II"/>
    <property type="match status" value="2"/>
</dbReference>
<dbReference type="InterPro" id="IPR006059">
    <property type="entry name" value="SBP"/>
</dbReference>
<feature type="chain" id="PRO_5039434541" evidence="2">
    <location>
        <begin position="32"/>
        <end position="386"/>
    </location>
</feature>
<dbReference type="EMBL" id="DXAM01000150">
    <property type="protein sequence ID" value="HJA05391.1"/>
    <property type="molecule type" value="Genomic_DNA"/>
</dbReference>
<evidence type="ECO:0000313" key="4">
    <source>
        <dbReference type="Proteomes" id="UP000824220"/>
    </source>
</evidence>
<dbReference type="SUPFAM" id="SSF53850">
    <property type="entry name" value="Periplasmic binding protein-like II"/>
    <property type="match status" value="1"/>
</dbReference>
<dbReference type="Pfam" id="PF13416">
    <property type="entry name" value="SBP_bac_8"/>
    <property type="match status" value="1"/>
</dbReference>
<dbReference type="PANTHER" id="PTHR30006">
    <property type="entry name" value="THIAMINE-BINDING PERIPLASMIC PROTEIN-RELATED"/>
    <property type="match status" value="1"/>
</dbReference>
<evidence type="ECO:0000313" key="3">
    <source>
        <dbReference type="EMBL" id="HJA05391.1"/>
    </source>
</evidence>
<sequence>MTRYSSRRCASVGAIVLGAVALAGCAGGAPAATSELSAATAEEPADLEALISAAQEEGPITIYDGTSKVEEMAASFTEKYGIEATGVKSDAAETIEKVTREAQAGNVVGDVVAISDMPAVNNQLLPNDFVFSWIPADLEADIDEGQRDPLVVISDPSMWTYNSEVYDVCPVDNVWQLTESDWAGNVVMQDPVGNSGALDWFSQMAQFGDEELREAYAEEFGEELDTEQPSAAAEWVSRLAANDPLLTKSSEEASEAIGALGQTDPPVGLISSAKYRNNDEKGYGLEVCEGLNPWVGEAAPKALMVASGSENPNAAKLFVHFALTEEGIAPQIADGKISSNLTIEQPDDPARVGEFRDDLFFAHGDGFDTDWADREVWQDLWRTSRG</sequence>
<reference evidence="3" key="2">
    <citation type="submission" date="2021-04" db="EMBL/GenBank/DDBJ databases">
        <authorList>
            <person name="Gilroy R."/>
        </authorList>
    </citation>
    <scope>NUCLEOTIDE SEQUENCE</scope>
    <source>
        <strain evidence="3">ChiHjej8B7-3636</strain>
    </source>
</reference>
<reference evidence="3" key="1">
    <citation type="journal article" date="2021" name="PeerJ">
        <title>Extensive microbial diversity within the chicken gut microbiome revealed by metagenomics and culture.</title>
        <authorList>
            <person name="Gilroy R."/>
            <person name="Ravi A."/>
            <person name="Getino M."/>
            <person name="Pursley I."/>
            <person name="Horton D.L."/>
            <person name="Alikhan N.F."/>
            <person name="Baker D."/>
            <person name="Gharbi K."/>
            <person name="Hall N."/>
            <person name="Watson M."/>
            <person name="Adriaenssens E.M."/>
            <person name="Foster-Nyarko E."/>
            <person name="Jarju S."/>
            <person name="Secka A."/>
            <person name="Antonio M."/>
            <person name="Oren A."/>
            <person name="Chaudhuri R.R."/>
            <person name="La Ragione R."/>
            <person name="Hildebrand F."/>
            <person name="Pallen M.J."/>
        </authorList>
    </citation>
    <scope>NUCLEOTIDE SEQUENCE</scope>
    <source>
        <strain evidence="3">ChiHjej8B7-3636</strain>
    </source>
</reference>
<feature type="signal peptide" evidence="2">
    <location>
        <begin position="1"/>
        <end position="31"/>
    </location>
</feature>
<name>A0A9D2H8B9_9MICO</name>
<comment type="caution">
    <text evidence="3">The sequence shown here is derived from an EMBL/GenBank/DDBJ whole genome shotgun (WGS) entry which is preliminary data.</text>
</comment>
<accession>A0A9D2H8B9</accession>